<gene>
    <name evidence="1" type="ORF">DFR26_1410</name>
</gene>
<comment type="caution">
    <text evidence="1">The sequence shown here is derived from an EMBL/GenBank/DDBJ whole genome shotgun (WGS) entry which is preliminary data.</text>
</comment>
<evidence type="ECO:0000313" key="2">
    <source>
        <dbReference type="Proteomes" id="UP000256774"/>
    </source>
</evidence>
<keyword evidence="2" id="KW-1185">Reference proteome</keyword>
<accession>A0A3E0H3B9</accession>
<organism evidence="1 2">
    <name type="scientific">Paraperlucidibaca baekdonensis</name>
    <dbReference type="NCBI Taxonomy" id="748120"/>
    <lineage>
        <taxon>Bacteria</taxon>
        <taxon>Pseudomonadati</taxon>
        <taxon>Pseudomonadota</taxon>
        <taxon>Gammaproteobacteria</taxon>
        <taxon>Moraxellales</taxon>
        <taxon>Moraxellaceae</taxon>
        <taxon>Paraperlucidibaca</taxon>
    </lineage>
</organism>
<proteinExistence type="predicted"/>
<dbReference type="RefSeq" id="WP_116208251.1">
    <property type="nucleotide sequence ID" value="NZ_QUNR01000003.1"/>
</dbReference>
<dbReference type="AlphaFoldDB" id="A0A3E0H3B9"/>
<dbReference type="Proteomes" id="UP000256774">
    <property type="component" value="Unassembled WGS sequence"/>
</dbReference>
<protein>
    <submittedName>
        <fullName evidence="1">Uncharacterized protein</fullName>
    </submittedName>
</protein>
<evidence type="ECO:0000313" key="1">
    <source>
        <dbReference type="EMBL" id="REH37631.1"/>
    </source>
</evidence>
<reference evidence="1 2" key="1">
    <citation type="submission" date="2018-08" db="EMBL/GenBank/DDBJ databases">
        <title>Genomic Encyclopedia of Type Strains, Phase IV (KMG-IV): sequencing the most valuable type-strain genomes for metagenomic binning, comparative biology and taxonomic classification.</title>
        <authorList>
            <person name="Goeker M."/>
        </authorList>
    </citation>
    <scope>NUCLEOTIDE SEQUENCE [LARGE SCALE GENOMIC DNA]</scope>
    <source>
        <strain evidence="1 2">DSM 26022</strain>
    </source>
</reference>
<name>A0A3E0H3B9_9GAMM</name>
<sequence length="71" mass="8327">MTRSVEWKIEQREDGGFYLFEREEGGSMWESVRRRGLFGNRNKAQFQATLSDYEKKLANSGVIIIAEQWPV</sequence>
<dbReference type="EMBL" id="QUNR01000003">
    <property type="protein sequence ID" value="REH37631.1"/>
    <property type="molecule type" value="Genomic_DNA"/>
</dbReference>